<dbReference type="Proteomes" id="UP001629214">
    <property type="component" value="Unassembled WGS sequence"/>
</dbReference>
<feature type="transmembrane region" description="Helical" evidence="6">
    <location>
        <begin position="670"/>
        <end position="688"/>
    </location>
</feature>
<feature type="domain" description="Membrane transport protein MMPL" evidence="7">
    <location>
        <begin position="202"/>
        <end position="423"/>
    </location>
</feature>
<feature type="transmembrane region" description="Helical" evidence="6">
    <location>
        <begin position="695"/>
        <end position="715"/>
    </location>
</feature>
<feature type="transmembrane region" description="Helical" evidence="6">
    <location>
        <begin position="446"/>
        <end position="465"/>
    </location>
</feature>
<dbReference type="EMBL" id="JAQQFR010000013">
    <property type="protein sequence ID" value="MFL9880492.1"/>
    <property type="molecule type" value="Genomic_DNA"/>
</dbReference>
<evidence type="ECO:0000256" key="1">
    <source>
        <dbReference type="ARBA" id="ARBA00004651"/>
    </source>
</evidence>
<keyword evidence="5 6" id="KW-0472">Membrane</keyword>
<evidence type="ECO:0000256" key="4">
    <source>
        <dbReference type="ARBA" id="ARBA00022989"/>
    </source>
</evidence>
<evidence type="ECO:0000256" key="2">
    <source>
        <dbReference type="ARBA" id="ARBA00022475"/>
    </source>
</evidence>
<reference evidence="8 9" key="1">
    <citation type="journal article" date="2024" name="Chem. Sci.">
        <title>Discovery of megapolipeptins by genome mining of a Burkholderiales bacteria collection.</title>
        <authorList>
            <person name="Paulo B.S."/>
            <person name="Recchia M.J.J."/>
            <person name="Lee S."/>
            <person name="Fergusson C.H."/>
            <person name="Romanowski S.B."/>
            <person name="Hernandez A."/>
            <person name="Krull N."/>
            <person name="Liu D.Y."/>
            <person name="Cavanagh H."/>
            <person name="Bos A."/>
            <person name="Gray C.A."/>
            <person name="Murphy B.T."/>
            <person name="Linington R.G."/>
            <person name="Eustaquio A.S."/>
        </authorList>
    </citation>
    <scope>NUCLEOTIDE SEQUENCE [LARGE SCALE GENOMIC DNA]</scope>
    <source>
        <strain evidence="8 9">RL21-008-BIB-B</strain>
    </source>
</reference>
<keyword evidence="3 6" id="KW-0812">Transmembrane</keyword>
<dbReference type="SUPFAM" id="SSF82866">
    <property type="entry name" value="Multidrug efflux transporter AcrB transmembrane domain"/>
    <property type="match status" value="2"/>
</dbReference>
<feature type="transmembrane region" description="Helical" evidence="6">
    <location>
        <begin position="273"/>
        <end position="292"/>
    </location>
</feature>
<feature type="transmembrane region" description="Helical" evidence="6">
    <location>
        <begin position="26"/>
        <end position="46"/>
    </location>
</feature>
<dbReference type="PANTHER" id="PTHR33406:SF13">
    <property type="entry name" value="MEMBRANE PROTEIN YDFJ"/>
    <property type="match status" value="1"/>
</dbReference>
<keyword evidence="2" id="KW-1003">Cell membrane</keyword>
<feature type="transmembrane region" description="Helical" evidence="6">
    <location>
        <begin position="299"/>
        <end position="319"/>
    </location>
</feature>
<feature type="transmembrane region" description="Helical" evidence="6">
    <location>
        <begin position="778"/>
        <end position="800"/>
    </location>
</feature>
<proteinExistence type="predicted"/>
<feature type="transmembrane region" description="Helical" evidence="6">
    <location>
        <begin position="368"/>
        <end position="388"/>
    </location>
</feature>
<dbReference type="InterPro" id="IPR004869">
    <property type="entry name" value="MMPL_dom"/>
</dbReference>
<comment type="caution">
    <text evidence="8">The sequence shown here is derived from an EMBL/GenBank/DDBJ whole genome shotgun (WGS) entry which is preliminary data.</text>
</comment>
<keyword evidence="9" id="KW-1185">Reference proteome</keyword>
<accession>A0ABW8ZBG4</accession>
<feature type="transmembrane region" description="Helical" evidence="6">
    <location>
        <begin position="751"/>
        <end position="772"/>
    </location>
</feature>
<dbReference type="Gene3D" id="1.20.1640.10">
    <property type="entry name" value="Multidrug efflux transporter AcrB transmembrane domain"/>
    <property type="match status" value="2"/>
</dbReference>
<dbReference type="RefSeq" id="WP_408169525.1">
    <property type="nucleotide sequence ID" value="NZ_JAQQFR010000013.1"/>
</dbReference>
<dbReference type="PANTHER" id="PTHR33406">
    <property type="entry name" value="MEMBRANE PROTEIN MJ1562-RELATED"/>
    <property type="match status" value="1"/>
</dbReference>
<evidence type="ECO:0000313" key="8">
    <source>
        <dbReference type="EMBL" id="MFL9880492.1"/>
    </source>
</evidence>
<gene>
    <name evidence="8" type="ORF">PQR63_18990</name>
</gene>
<evidence type="ECO:0000256" key="6">
    <source>
        <dbReference type="SAM" id="Phobius"/>
    </source>
</evidence>
<dbReference type="Pfam" id="PF03176">
    <property type="entry name" value="MMPL"/>
    <property type="match status" value="1"/>
</dbReference>
<evidence type="ECO:0000259" key="7">
    <source>
        <dbReference type="Pfam" id="PF03176"/>
    </source>
</evidence>
<feature type="transmembrane region" description="Helical" evidence="6">
    <location>
        <begin position="325"/>
        <end position="347"/>
    </location>
</feature>
<evidence type="ECO:0000256" key="3">
    <source>
        <dbReference type="ARBA" id="ARBA00022692"/>
    </source>
</evidence>
<dbReference type="InterPro" id="IPR050545">
    <property type="entry name" value="Mycobact_MmpL"/>
</dbReference>
<organism evidence="8 9">
    <name type="scientific">Herbaspirillum rhizosphaerae</name>
    <dbReference type="NCBI Taxonomy" id="346179"/>
    <lineage>
        <taxon>Bacteria</taxon>
        <taxon>Pseudomonadati</taxon>
        <taxon>Pseudomonadota</taxon>
        <taxon>Betaproteobacteria</taxon>
        <taxon>Burkholderiales</taxon>
        <taxon>Oxalobacteraceae</taxon>
        <taxon>Herbaspirillum</taxon>
    </lineage>
</organism>
<comment type="subcellular location">
    <subcellularLocation>
        <location evidence="1">Cell membrane</location>
        <topology evidence="1">Multi-pass membrane protein</topology>
    </subcellularLocation>
</comment>
<feature type="transmembrane region" description="Helical" evidence="6">
    <location>
        <begin position="721"/>
        <end position="739"/>
    </location>
</feature>
<evidence type="ECO:0000313" key="9">
    <source>
        <dbReference type="Proteomes" id="UP001629214"/>
    </source>
</evidence>
<keyword evidence="4 6" id="KW-1133">Transmembrane helix</keyword>
<evidence type="ECO:0000256" key="5">
    <source>
        <dbReference type="ARBA" id="ARBA00023136"/>
    </source>
</evidence>
<feature type="transmembrane region" description="Helical" evidence="6">
    <location>
        <begin position="394"/>
        <end position="413"/>
    </location>
</feature>
<name>A0ABW8ZBG4_9BURK</name>
<sequence length="810" mass="88515">MTERADSDASSPIAPAPVKRKALRGLALAWLLIVALLLGHNAYLWLVQRVSPDTDILALLPSSRHDDVMQQAFAHMVDSAQQKVVVLVGERDWDKAVQAASAYEAVIGKQPSLLQPMAGDAAQLQGAWLSTFDQSRLMLLTQEQRDKLNKDSPQQWSQLALSAMYGAFGGPKLGAWQDDPFGLFSGWVQARAQETPVRPRDGRLFVESGGRSYVLLLMNLQQSAFSISAQEQVIPLLDQATRAAKQSAPDAEVVTAGVILHAAAGSQQASSEMTTIGAGSLIGIVLLMWLTFRSLKPIALIALSIAIGCLGALSVSWLLFGRLHLLTLVFGASLVGIAQDYAIYFLCARLGTDRHMDSRQLLRRLLPGLGLMLLAAVIGYLGMALTPFPGLRQMAVFSVLGLLFAWLTVILWFPTLIHADSLRSTGLADRYSHGIRKWPQFRFNRIGFVLLAVFAVFVIAGLMRLKVSDDIRALQKTPQHLIDDQIKLGKLLDTPTPAQFYLVRGGSAEVVLQREEQLKRQLQTVIDKKLISGVQAISNWVPSQHQQQADHDLVADKLLAPQGALAAIATAIDENAQWQQDLRQRLLAQSKPLLPDAFIASPAGQPWRHLWLGKTGGQAVTQYASIVAVRGLSDYRQLQVLADVAPKIAGVQWVDKVADISSVLSYYRQYMTWALLAAYATIFILLSLRYRRAAWRAIAPPLLATLATLALFGVIGQPLQLFHVLACLLLLGLGVDYGIFLQEPTERHRRFAWLTVGLSAISALLSFGLLALSGSPPLHAFGLTMLIGMALVWLTSPCFAGSLPPTYDTK</sequence>
<protein>
    <submittedName>
        <fullName evidence="8">MMPL family transporter</fullName>
    </submittedName>
</protein>